<sequence>MLIHSSSPHVMHRVLMWYSCPNSIVNWISLNSTGDMQSGSTEQNPNHHLKLSSSKTSSNLLKQSPWHP</sequence>
<reference evidence="2 3" key="1">
    <citation type="submission" date="2014-04" db="EMBL/GenBank/DDBJ databases">
        <authorList>
            <consortium name="DOE Joint Genome Institute"/>
            <person name="Kuo A."/>
            <person name="Kohler A."/>
            <person name="Costa M.D."/>
            <person name="Nagy L.G."/>
            <person name="Floudas D."/>
            <person name="Copeland A."/>
            <person name="Barry K.W."/>
            <person name="Cichocki N."/>
            <person name="Veneault-Fourrey C."/>
            <person name="LaButti K."/>
            <person name="Lindquist E.A."/>
            <person name="Lipzen A."/>
            <person name="Lundell T."/>
            <person name="Morin E."/>
            <person name="Murat C."/>
            <person name="Sun H."/>
            <person name="Tunlid A."/>
            <person name="Henrissat B."/>
            <person name="Grigoriev I.V."/>
            <person name="Hibbett D.S."/>
            <person name="Martin F."/>
            <person name="Nordberg H.P."/>
            <person name="Cantor M.N."/>
            <person name="Hua S.X."/>
        </authorList>
    </citation>
    <scope>NUCLEOTIDE SEQUENCE [LARGE SCALE GENOMIC DNA]</scope>
    <source>
        <strain evidence="2 3">441</strain>
    </source>
</reference>
<accession>A0A0C9YY07</accession>
<evidence type="ECO:0000313" key="2">
    <source>
        <dbReference type="EMBL" id="KIK21671.1"/>
    </source>
</evidence>
<feature type="compositionally biased region" description="Low complexity" evidence="1">
    <location>
        <begin position="51"/>
        <end position="68"/>
    </location>
</feature>
<protein>
    <submittedName>
        <fullName evidence="2">Unplaced genomic scaffold scaffold_65, whole genome shotgun sequence</fullName>
    </submittedName>
</protein>
<name>A0A0C9YY07_9AGAM</name>
<keyword evidence="3" id="KW-1185">Reference proteome</keyword>
<evidence type="ECO:0000256" key="1">
    <source>
        <dbReference type="SAM" id="MobiDB-lite"/>
    </source>
</evidence>
<dbReference type="EMBL" id="KN833749">
    <property type="protein sequence ID" value="KIK21671.1"/>
    <property type="molecule type" value="Genomic_DNA"/>
</dbReference>
<dbReference type="AlphaFoldDB" id="A0A0C9YY07"/>
<reference evidence="3" key="2">
    <citation type="submission" date="2015-01" db="EMBL/GenBank/DDBJ databases">
        <title>Evolutionary Origins and Diversification of the Mycorrhizal Mutualists.</title>
        <authorList>
            <consortium name="DOE Joint Genome Institute"/>
            <consortium name="Mycorrhizal Genomics Consortium"/>
            <person name="Kohler A."/>
            <person name="Kuo A."/>
            <person name="Nagy L.G."/>
            <person name="Floudas D."/>
            <person name="Copeland A."/>
            <person name="Barry K.W."/>
            <person name="Cichocki N."/>
            <person name="Veneault-Fourrey C."/>
            <person name="LaButti K."/>
            <person name="Lindquist E.A."/>
            <person name="Lipzen A."/>
            <person name="Lundell T."/>
            <person name="Morin E."/>
            <person name="Murat C."/>
            <person name="Riley R."/>
            <person name="Ohm R."/>
            <person name="Sun H."/>
            <person name="Tunlid A."/>
            <person name="Henrissat B."/>
            <person name="Grigoriev I.V."/>
            <person name="Hibbett D.S."/>
            <person name="Martin F."/>
        </authorList>
    </citation>
    <scope>NUCLEOTIDE SEQUENCE [LARGE SCALE GENOMIC DNA]</scope>
    <source>
        <strain evidence="3">441</strain>
    </source>
</reference>
<organism evidence="2 3">
    <name type="scientific">Pisolithus microcarpus 441</name>
    <dbReference type="NCBI Taxonomy" id="765257"/>
    <lineage>
        <taxon>Eukaryota</taxon>
        <taxon>Fungi</taxon>
        <taxon>Dikarya</taxon>
        <taxon>Basidiomycota</taxon>
        <taxon>Agaricomycotina</taxon>
        <taxon>Agaricomycetes</taxon>
        <taxon>Agaricomycetidae</taxon>
        <taxon>Boletales</taxon>
        <taxon>Sclerodermatineae</taxon>
        <taxon>Pisolithaceae</taxon>
        <taxon>Pisolithus</taxon>
    </lineage>
</organism>
<gene>
    <name evidence="2" type="ORF">PISMIDRAFT_654032</name>
</gene>
<feature type="compositionally biased region" description="Polar residues" evidence="1">
    <location>
        <begin position="35"/>
        <end position="46"/>
    </location>
</feature>
<evidence type="ECO:0000313" key="3">
    <source>
        <dbReference type="Proteomes" id="UP000054018"/>
    </source>
</evidence>
<dbReference type="HOGENOM" id="CLU_2794922_0_0_1"/>
<proteinExistence type="predicted"/>
<dbReference type="Proteomes" id="UP000054018">
    <property type="component" value="Unassembled WGS sequence"/>
</dbReference>
<feature type="region of interest" description="Disordered" evidence="1">
    <location>
        <begin position="35"/>
        <end position="68"/>
    </location>
</feature>